<dbReference type="Proteomes" id="UP000824120">
    <property type="component" value="Chromosome 6"/>
</dbReference>
<reference evidence="2 3" key="1">
    <citation type="submission" date="2020-09" db="EMBL/GenBank/DDBJ databases">
        <title>De no assembly of potato wild relative species, Solanum commersonii.</title>
        <authorList>
            <person name="Cho K."/>
        </authorList>
    </citation>
    <scope>NUCLEOTIDE SEQUENCE [LARGE SCALE GENOMIC DNA]</scope>
    <source>
        <strain evidence="2">LZ3.2</strain>
        <tissue evidence="2">Leaf</tissue>
    </source>
</reference>
<accession>A0A9J5YM49</accession>
<dbReference type="Gene3D" id="1.20.1280.50">
    <property type="match status" value="1"/>
</dbReference>
<dbReference type="InterPro" id="IPR050796">
    <property type="entry name" value="SCF_F-box_component"/>
</dbReference>
<organism evidence="2 3">
    <name type="scientific">Solanum commersonii</name>
    <name type="common">Commerson's wild potato</name>
    <name type="synonym">Commerson's nightshade</name>
    <dbReference type="NCBI Taxonomy" id="4109"/>
    <lineage>
        <taxon>Eukaryota</taxon>
        <taxon>Viridiplantae</taxon>
        <taxon>Streptophyta</taxon>
        <taxon>Embryophyta</taxon>
        <taxon>Tracheophyta</taxon>
        <taxon>Spermatophyta</taxon>
        <taxon>Magnoliopsida</taxon>
        <taxon>eudicotyledons</taxon>
        <taxon>Gunneridae</taxon>
        <taxon>Pentapetalae</taxon>
        <taxon>asterids</taxon>
        <taxon>lamiids</taxon>
        <taxon>Solanales</taxon>
        <taxon>Solanaceae</taxon>
        <taxon>Solanoideae</taxon>
        <taxon>Solaneae</taxon>
        <taxon>Solanum</taxon>
    </lineage>
</organism>
<dbReference type="InterPro" id="IPR036047">
    <property type="entry name" value="F-box-like_dom_sf"/>
</dbReference>
<dbReference type="SUPFAM" id="SSF81383">
    <property type="entry name" value="F-box domain"/>
    <property type="match status" value="1"/>
</dbReference>
<dbReference type="AlphaFoldDB" id="A0A9J5YM49"/>
<dbReference type="PANTHER" id="PTHR31672">
    <property type="entry name" value="BNACNNG10540D PROTEIN"/>
    <property type="match status" value="1"/>
</dbReference>
<dbReference type="OrthoDB" id="1277310at2759"/>
<keyword evidence="3" id="KW-1185">Reference proteome</keyword>
<comment type="caution">
    <text evidence="2">The sequence shown here is derived from an EMBL/GenBank/DDBJ whole genome shotgun (WGS) entry which is preliminary data.</text>
</comment>
<dbReference type="CDD" id="cd22157">
    <property type="entry name" value="F-box_AtFBW1-like"/>
    <property type="match status" value="1"/>
</dbReference>
<dbReference type="InterPro" id="IPR006527">
    <property type="entry name" value="F-box-assoc_dom_typ1"/>
</dbReference>
<dbReference type="InterPro" id="IPR017451">
    <property type="entry name" value="F-box-assoc_interact_dom"/>
</dbReference>
<protein>
    <recommendedName>
        <fullName evidence="1">F-box domain-containing protein</fullName>
    </recommendedName>
</protein>
<dbReference type="Pfam" id="PF00646">
    <property type="entry name" value="F-box"/>
    <property type="match status" value="1"/>
</dbReference>
<dbReference type="InterPro" id="IPR001810">
    <property type="entry name" value="F-box_dom"/>
</dbReference>
<dbReference type="EMBL" id="JACXVP010000006">
    <property type="protein sequence ID" value="KAG5601045.1"/>
    <property type="molecule type" value="Genomic_DNA"/>
</dbReference>
<proteinExistence type="predicted"/>
<feature type="domain" description="F-box" evidence="1">
    <location>
        <begin position="73"/>
        <end position="113"/>
    </location>
</feature>
<dbReference type="SMART" id="SM00256">
    <property type="entry name" value="FBOX"/>
    <property type="match status" value="1"/>
</dbReference>
<dbReference type="PANTHER" id="PTHR31672:SF13">
    <property type="entry name" value="F-BOX PROTEIN CPR30-LIKE"/>
    <property type="match status" value="1"/>
</dbReference>
<name>A0A9J5YM49_SOLCO</name>
<sequence>MTVCYSCTIKDEDLYIADDTMTLHWSFGQEMLLLKIEHQYVIVLYVVYQLAWFDNDRAASIVLINRMTTNTEIYFIVTDHILSRLPVQSLLRFKCVCKNWNKLINTSSFIEKHFNSESNRLRLMITKFGLNYHKNPCVRPFDTYLLPDKIFSGCVPTHKLIYHGEDVGDVRGIYGPIDGLFLLEKGHYIDNGRFGWWNPATKECRLTPRVFFEVEDGLKDNDRRIGIGIDLATHDYKIIWIRTYWNDNESDIFPKVYAAVYSTKNDSWKHLEPNFSHECQICMSSQHCTYKNGMYYWISTSKKYIAEGINVYFIRTFDFSTELFGEFEGPPIPGEHWVTLFLRGGSIATMSSKDVTQAMTAFYDIWVNIRGNNWIKVYTVNPPITNHLCIGIWEYDKFIYELTPSCKVLFYDQTTKQVTSLGFEFDGIGFGSCCVLSYKESLVPIRKEKPSEKDNIEYFMVDY</sequence>
<dbReference type="Pfam" id="PF07734">
    <property type="entry name" value="FBA_1"/>
    <property type="match status" value="1"/>
</dbReference>
<gene>
    <name evidence="2" type="ORF">H5410_032415</name>
</gene>
<dbReference type="NCBIfam" id="TIGR01640">
    <property type="entry name" value="F_box_assoc_1"/>
    <property type="match status" value="1"/>
</dbReference>
<evidence type="ECO:0000313" key="2">
    <source>
        <dbReference type="EMBL" id="KAG5601045.1"/>
    </source>
</evidence>
<evidence type="ECO:0000259" key="1">
    <source>
        <dbReference type="SMART" id="SM00256"/>
    </source>
</evidence>
<evidence type="ECO:0000313" key="3">
    <source>
        <dbReference type="Proteomes" id="UP000824120"/>
    </source>
</evidence>